<dbReference type="Proteomes" id="UP001201163">
    <property type="component" value="Unassembled WGS sequence"/>
</dbReference>
<dbReference type="InterPro" id="IPR045338">
    <property type="entry name" value="DUF6535"/>
</dbReference>
<keyword evidence="1" id="KW-1133">Transmembrane helix</keyword>
<dbReference type="EMBL" id="JAKELL010000026">
    <property type="protein sequence ID" value="KAH8991528.1"/>
    <property type="molecule type" value="Genomic_DNA"/>
</dbReference>
<reference evidence="3" key="1">
    <citation type="submission" date="2022-01" db="EMBL/GenBank/DDBJ databases">
        <title>Comparative genomics reveals a dynamic genome evolution in the ectomycorrhizal milk-cap (Lactarius) mushrooms.</title>
        <authorList>
            <consortium name="DOE Joint Genome Institute"/>
            <person name="Lebreton A."/>
            <person name="Tang N."/>
            <person name="Kuo A."/>
            <person name="LaButti K."/>
            <person name="Drula E."/>
            <person name="Barry K."/>
            <person name="Clum A."/>
            <person name="Lipzen A."/>
            <person name="Mousain D."/>
            <person name="Ng V."/>
            <person name="Wang R."/>
            <person name="Wang X."/>
            <person name="Dai Y."/>
            <person name="Henrissat B."/>
            <person name="Grigoriev I.V."/>
            <person name="Guerin-Laguette A."/>
            <person name="Yu F."/>
            <person name="Martin F.M."/>
        </authorList>
    </citation>
    <scope>NUCLEOTIDE SEQUENCE</scope>
    <source>
        <strain evidence="3">QP</strain>
    </source>
</reference>
<feature type="non-terminal residue" evidence="3">
    <location>
        <position position="1"/>
    </location>
</feature>
<gene>
    <name evidence="3" type="ORF">EDB92DRAFT_1777941</name>
</gene>
<protein>
    <recommendedName>
        <fullName evidence="2">DUF6535 domain-containing protein</fullName>
    </recommendedName>
</protein>
<keyword evidence="4" id="KW-1185">Reference proteome</keyword>
<feature type="non-terminal residue" evidence="3">
    <location>
        <position position="107"/>
    </location>
</feature>
<evidence type="ECO:0000256" key="1">
    <source>
        <dbReference type="SAM" id="Phobius"/>
    </source>
</evidence>
<accession>A0AAD4LFG9</accession>
<organism evidence="3 4">
    <name type="scientific">Lactarius akahatsu</name>
    <dbReference type="NCBI Taxonomy" id="416441"/>
    <lineage>
        <taxon>Eukaryota</taxon>
        <taxon>Fungi</taxon>
        <taxon>Dikarya</taxon>
        <taxon>Basidiomycota</taxon>
        <taxon>Agaricomycotina</taxon>
        <taxon>Agaricomycetes</taxon>
        <taxon>Russulales</taxon>
        <taxon>Russulaceae</taxon>
        <taxon>Lactarius</taxon>
    </lineage>
</organism>
<name>A0AAD4LFG9_9AGAM</name>
<keyword evidence="1" id="KW-0472">Membrane</keyword>
<proteinExistence type="predicted"/>
<comment type="caution">
    <text evidence="3">The sequence shown here is derived from an EMBL/GenBank/DDBJ whole genome shotgun (WGS) entry which is preliminary data.</text>
</comment>
<dbReference type="Pfam" id="PF20153">
    <property type="entry name" value="DUF6535"/>
    <property type="match status" value="1"/>
</dbReference>
<dbReference type="AlphaFoldDB" id="A0AAD4LFG9"/>
<feature type="domain" description="DUF6535" evidence="2">
    <location>
        <begin position="5"/>
        <end position="107"/>
    </location>
</feature>
<keyword evidence="1" id="KW-0812">Transmembrane</keyword>
<evidence type="ECO:0000259" key="2">
    <source>
        <dbReference type="Pfam" id="PF20153"/>
    </source>
</evidence>
<feature type="transmembrane region" description="Helical" evidence="1">
    <location>
        <begin position="82"/>
        <end position="104"/>
    </location>
</feature>
<evidence type="ECO:0000313" key="3">
    <source>
        <dbReference type="EMBL" id="KAH8991528.1"/>
    </source>
</evidence>
<evidence type="ECO:0000313" key="4">
    <source>
        <dbReference type="Proteomes" id="UP001201163"/>
    </source>
</evidence>
<sequence>GKHSTISSNFVKAGLFSADLTSFLIDKTHDLRRSRWSSTSNRMLHYSLRSPSKFPLSHHRSPSHPPPSYVFILNPSNVRVNVFWFMNLFSISAALFATLVQQWVRNY</sequence>